<keyword evidence="2" id="KW-1185">Reference proteome</keyword>
<name>A0ACB9EP83_9ASTR</name>
<gene>
    <name evidence="1" type="ORF">L1987_51269</name>
</gene>
<reference evidence="1 2" key="2">
    <citation type="journal article" date="2022" name="Mol. Ecol. Resour.">
        <title>The genomes of chicory, endive, great burdock and yacon provide insights into Asteraceae paleo-polyploidization history and plant inulin production.</title>
        <authorList>
            <person name="Fan W."/>
            <person name="Wang S."/>
            <person name="Wang H."/>
            <person name="Wang A."/>
            <person name="Jiang F."/>
            <person name="Liu H."/>
            <person name="Zhao H."/>
            <person name="Xu D."/>
            <person name="Zhang Y."/>
        </authorList>
    </citation>
    <scope>NUCLEOTIDE SEQUENCE [LARGE SCALE GENOMIC DNA]</scope>
    <source>
        <strain evidence="2">cv. Yunnan</strain>
        <tissue evidence="1">Leaves</tissue>
    </source>
</reference>
<proteinExistence type="predicted"/>
<dbReference type="Proteomes" id="UP001056120">
    <property type="component" value="Linkage Group LG17"/>
</dbReference>
<organism evidence="1 2">
    <name type="scientific">Smallanthus sonchifolius</name>
    <dbReference type="NCBI Taxonomy" id="185202"/>
    <lineage>
        <taxon>Eukaryota</taxon>
        <taxon>Viridiplantae</taxon>
        <taxon>Streptophyta</taxon>
        <taxon>Embryophyta</taxon>
        <taxon>Tracheophyta</taxon>
        <taxon>Spermatophyta</taxon>
        <taxon>Magnoliopsida</taxon>
        <taxon>eudicotyledons</taxon>
        <taxon>Gunneridae</taxon>
        <taxon>Pentapetalae</taxon>
        <taxon>asterids</taxon>
        <taxon>campanulids</taxon>
        <taxon>Asterales</taxon>
        <taxon>Asteraceae</taxon>
        <taxon>Asteroideae</taxon>
        <taxon>Heliantheae alliance</taxon>
        <taxon>Millerieae</taxon>
        <taxon>Smallanthus</taxon>
    </lineage>
</organism>
<accession>A0ACB9EP83</accession>
<evidence type="ECO:0000313" key="2">
    <source>
        <dbReference type="Proteomes" id="UP001056120"/>
    </source>
</evidence>
<sequence>MRKKVTFFIHPKLSYYTFFLNLGPLELHGFDDPPPLPPGITNKVFIDLILRPTKEDLKIWPHSFEYPLRITLGAGSDLMLTSRIRNSCPDGKPFTFAYHTYFSVLDISWRRCPV</sequence>
<protein>
    <submittedName>
        <fullName evidence="1">Uncharacterized protein</fullName>
    </submittedName>
</protein>
<comment type="caution">
    <text evidence="1">The sequence shown here is derived from an EMBL/GenBank/DDBJ whole genome shotgun (WGS) entry which is preliminary data.</text>
</comment>
<reference evidence="2" key="1">
    <citation type="journal article" date="2022" name="Mol. Ecol. Resour.">
        <title>The genomes of chicory, endive, great burdock and yacon provide insights into Asteraceae palaeo-polyploidization history and plant inulin production.</title>
        <authorList>
            <person name="Fan W."/>
            <person name="Wang S."/>
            <person name="Wang H."/>
            <person name="Wang A."/>
            <person name="Jiang F."/>
            <person name="Liu H."/>
            <person name="Zhao H."/>
            <person name="Xu D."/>
            <person name="Zhang Y."/>
        </authorList>
    </citation>
    <scope>NUCLEOTIDE SEQUENCE [LARGE SCALE GENOMIC DNA]</scope>
    <source>
        <strain evidence="2">cv. Yunnan</strain>
    </source>
</reference>
<dbReference type="EMBL" id="CM042034">
    <property type="protein sequence ID" value="KAI3760868.1"/>
    <property type="molecule type" value="Genomic_DNA"/>
</dbReference>
<evidence type="ECO:0000313" key="1">
    <source>
        <dbReference type="EMBL" id="KAI3760868.1"/>
    </source>
</evidence>